<gene>
    <name evidence="1" type="ORF">FBUS_04650</name>
</gene>
<evidence type="ECO:0000313" key="2">
    <source>
        <dbReference type="Proteomes" id="UP000728185"/>
    </source>
</evidence>
<keyword evidence="2" id="KW-1185">Reference proteome</keyword>
<dbReference type="PANTHER" id="PTHR23305:SF11">
    <property type="entry name" value="OBG-LIKE ATPASE 1"/>
    <property type="match status" value="1"/>
</dbReference>
<dbReference type="EMBL" id="LUCM01009368">
    <property type="protein sequence ID" value="KAA0187084.1"/>
    <property type="molecule type" value="Genomic_DNA"/>
</dbReference>
<organism evidence="1 2">
    <name type="scientific">Fasciolopsis buskii</name>
    <dbReference type="NCBI Taxonomy" id="27845"/>
    <lineage>
        <taxon>Eukaryota</taxon>
        <taxon>Metazoa</taxon>
        <taxon>Spiralia</taxon>
        <taxon>Lophotrochozoa</taxon>
        <taxon>Platyhelminthes</taxon>
        <taxon>Trematoda</taxon>
        <taxon>Digenea</taxon>
        <taxon>Plagiorchiida</taxon>
        <taxon>Echinostomata</taxon>
        <taxon>Echinostomatoidea</taxon>
        <taxon>Fasciolidae</taxon>
        <taxon>Fasciolopsis</taxon>
    </lineage>
</organism>
<dbReference type="Proteomes" id="UP000728185">
    <property type="component" value="Unassembled WGS sequence"/>
</dbReference>
<dbReference type="SUPFAM" id="SSF52540">
    <property type="entry name" value="P-loop containing nucleoside triphosphate hydrolases"/>
    <property type="match status" value="1"/>
</dbReference>
<accession>A0A8E0VFQ0</accession>
<sequence length="75" mass="7930">MSKKKGEVPKKAVLFGRVGTNLKCGIVGLPNVGRQPAHLNVVDIAGLVKGAHEGQGLGNAFLSHTILWRCTESPQ</sequence>
<dbReference type="OrthoDB" id="424823at2759"/>
<dbReference type="PANTHER" id="PTHR23305">
    <property type="entry name" value="OBG GTPASE FAMILY"/>
    <property type="match status" value="1"/>
</dbReference>
<proteinExistence type="predicted"/>
<dbReference type="InterPro" id="IPR027417">
    <property type="entry name" value="P-loop_NTPase"/>
</dbReference>
<dbReference type="GO" id="GO:0016887">
    <property type="term" value="F:ATP hydrolysis activity"/>
    <property type="evidence" value="ECO:0007669"/>
    <property type="project" value="TreeGrafter"/>
</dbReference>
<dbReference type="Gene3D" id="3.40.50.300">
    <property type="entry name" value="P-loop containing nucleotide triphosphate hydrolases"/>
    <property type="match status" value="2"/>
</dbReference>
<name>A0A8E0VFQ0_9TREM</name>
<reference evidence="1" key="1">
    <citation type="submission" date="2019-05" db="EMBL/GenBank/DDBJ databases">
        <title>Annotation for the trematode Fasciolopsis buski.</title>
        <authorList>
            <person name="Choi Y.-J."/>
        </authorList>
    </citation>
    <scope>NUCLEOTIDE SEQUENCE</scope>
    <source>
        <strain evidence="1">HT</strain>
        <tissue evidence="1">Whole worm</tissue>
    </source>
</reference>
<protein>
    <submittedName>
        <fullName evidence="1">GTP-binding protein</fullName>
    </submittedName>
</protein>
<comment type="caution">
    <text evidence="1">The sequence shown here is derived from an EMBL/GenBank/DDBJ whole genome shotgun (WGS) entry which is preliminary data.</text>
</comment>
<evidence type="ECO:0000313" key="1">
    <source>
        <dbReference type="EMBL" id="KAA0187084.1"/>
    </source>
</evidence>
<dbReference type="AlphaFoldDB" id="A0A8E0VFQ0"/>
<dbReference type="GO" id="GO:0005737">
    <property type="term" value="C:cytoplasm"/>
    <property type="evidence" value="ECO:0007669"/>
    <property type="project" value="TreeGrafter"/>
</dbReference>